<feature type="compositionally biased region" description="Basic and acidic residues" evidence="1">
    <location>
        <begin position="275"/>
        <end position="298"/>
    </location>
</feature>
<accession>A0A6N9ZMV0</accession>
<dbReference type="AlphaFoldDB" id="A0A6N9ZMV0"/>
<sequence length="298" mass="32885">MDRDNKRTRANASSPGRLGGAEERRDLLDLPQGPMSNVAEQLVTSNPRDTALNLRNFKLLAKETLSAVREAERGKESPLTTFERRNKQLGRSAIELADKLTDGLGFDSDAVALLKVQAAGNVAHYIDPAKQTALVNRISNMEPTDQATGVLLVSHNFSKFNDNNKSRIFELARELAADPHLHYESKANAHNAIFVAYHDLDANQRAQAHSLPAISASLQHIQSPRHVAEERSANLDEHIRSIEKSVRDTVGPQTSTEQLQRAGKIAQSISHAYNHARDDLRPSSRSRDAAGSRDRTGR</sequence>
<name>A0A6N9ZMV0_9HYPH</name>
<dbReference type="EMBL" id="WUEP01000022">
    <property type="protein sequence ID" value="NEH94270.1"/>
    <property type="molecule type" value="Genomic_DNA"/>
</dbReference>
<evidence type="ECO:0000313" key="2">
    <source>
        <dbReference type="EMBL" id="NEH94270.1"/>
    </source>
</evidence>
<feature type="region of interest" description="Disordered" evidence="1">
    <location>
        <begin position="1"/>
        <end position="32"/>
    </location>
</feature>
<evidence type="ECO:0000313" key="3">
    <source>
        <dbReference type="Proteomes" id="UP000468864"/>
    </source>
</evidence>
<feature type="region of interest" description="Disordered" evidence="1">
    <location>
        <begin position="269"/>
        <end position="298"/>
    </location>
</feature>
<gene>
    <name evidence="2" type="ORF">GR206_25165</name>
</gene>
<evidence type="ECO:0000256" key="1">
    <source>
        <dbReference type="SAM" id="MobiDB-lite"/>
    </source>
</evidence>
<organism evidence="2 3">
    <name type="scientific">Rhizobium laguerreae</name>
    <dbReference type="NCBI Taxonomy" id="1076926"/>
    <lineage>
        <taxon>Bacteria</taxon>
        <taxon>Pseudomonadati</taxon>
        <taxon>Pseudomonadota</taxon>
        <taxon>Alphaproteobacteria</taxon>
        <taxon>Hyphomicrobiales</taxon>
        <taxon>Rhizobiaceae</taxon>
        <taxon>Rhizobium/Agrobacterium group</taxon>
        <taxon>Rhizobium</taxon>
    </lineage>
</organism>
<protein>
    <submittedName>
        <fullName evidence="2">Uncharacterized protein</fullName>
    </submittedName>
</protein>
<dbReference type="Proteomes" id="UP000468864">
    <property type="component" value="Unassembled WGS sequence"/>
</dbReference>
<comment type="caution">
    <text evidence="2">The sequence shown here is derived from an EMBL/GenBank/DDBJ whole genome shotgun (WGS) entry which is preliminary data.</text>
</comment>
<proteinExistence type="predicted"/>
<reference evidence="2 3" key="1">
    <citation type="submission" date="2019-12" db="EMBL/GenBank/DDBJ databases">
        <title>Rhizobium genotypes associated with high levels of biological nitrogen fixation by grain legumes in a temperate-maritime cropping system.</title>
        <authorList>
            <person name="Maluk M."/>
            <person name="Francesc Ferrando Molina F."/>
            <person name="Lopez Del Egido L."/>
            <person name="Lafos M."/>
            <person name="Langarica-Fuentes A."/>
            <person name="Gebre Yohannes G."/>
            <person name="Young M.W."/>
            <person name="Martin P."/>
            <person name="Gantlett R."/>
            <person name="Kenicer G."/>
            <person name="Hawes C."/>
            <person name="Begg G.S."/>
            <person name="Quilliam R.S."/>
            <person name="Squire G.R."/>
            <person name="Poole P.S."/>
            <person name="Young P.W."/>
            <person name="Iannetta P.M."/>
            <person name="James E.K."/>
        </authorList>
    </citation>
    <scope>NUCLEOTIDE SEQUENCE [LARGE SCALE GENOMIC DNA]</scope>
    <source>
        <strain evidence="2 3">JHI2449</strain>
    </source>
</reference>
<dbReference type="RefSeq" id="WP_163881701.1">
    <property type="nucleotide sequence ID" value="NZ_WUEP01000022.1"/>
</dbReference>